<sequence length="175" mass="19842">MTAIEVNSSIVIRRPSADDFTEIKDFVRKTCENTRNTYGEHDWNETPLEEGTYEEMMERFGAGNILLGFLDGILSGIVVLTQKNTEKFRHVGNLTLSLLSDDLIGSLGKELISRMILTCKGKGVIRKVNLRVREDLFKIQEIYKSLGFYEEGSLARDVCLNGMFYSTLLFGRSID</sequence>
<feature type="domain" description="N-acetyltransferase" evidence="1">
    <location>
        <begin position="10"/>
        <end position="171"/>
    </location>
</feature>
<name>A0A939H7U2_9CLOT</name>
<dbReference type="RefSeq" id="WP_207598601.1">
    <property type="nucleotide sequence ID" value="NZ_JAFNJU010000002.1"/>
</dbReference>
<gene>
    <name evidence="2" type="ORF">J3A84_03345</name>
</gene>
<evidence type="ECO:0000313" key="3">
    <source>
        <dbReference type="Proteomes" id="UP000664218"/>
    </source>
</evidence>
<proteinExistence type="predicted"/>
<keyword evidence="3" id="KW-1185">Reference proteome</keyword>
<comment type="caution">
    <text evidence="2">The sequence shown here is derived from an EMBL/GenBank/DDBJ whole genome shotgun (WGS) entry which is preliminary data.</text>
</comment>
<protein>
    <recommendedName>
        <fullName evidence="1">N-acetyltransferase domain-containing protein</fullName>
    </recommendedName>
</protein>
<reference evidence="2" key="1">
    <citation type="submission" date="2021-03" db="EMBL/GenBank/DDBJ databases">
        <title>Proteiniclasticum marinus sp. nov., isolated from tidal flat sediment.</title>
        <authorList>
            <person name="Namirimu T."/>
            <person name="Yang J.-A."/>
            <person name="Yang S.-H."/>
            <person name="Kim Y.-J."/>
            <person name="Kwon K.K."/>
        </authorList>
    </citation>
    <scope>NUCLEOTIDE SEQUENCE</scope>
    <source>
        <strain evidence="2">SCR006</strain>
    </source>
</reference>
<dbReference type="Proteomes" id="UP000664218">
    <property type="component" value="Unassembled WGS sequence"/>
</dbReference>
<evidence type="ECO:0000313" key="2">
    <source>
        <dbReference type="EMBL" id="MBO1264079.1"/>
    </source>
</evidence>
<dbReference type="SUPFAM" id="SSF55729">
    <property type="entry name" value="Acyl-CoA N-acyltransferases (Nat)"/>
    <property type="match status" value="1"/>
</dbReference>
<organism evidence="2 3">
    <name type="scientific">Proteiniclasticum aestuarii</name>
    <dbReference type="NCBI Taxonomy" id="2817862"/>
    <lineage>
        <taxon>Bacteria</taxon>
        <taxon>Bacillati</taxon>
        <taxon>Bacillota</taxon>
        <taxon>Clostridia</taxon>
        <taxon>Eubacteriales</taxon>
        <taxon>Clostridiaceae</taxon>
        <taxon>Proteiniclasticum</taxon>
    </lineage>
</organism>
<dbReference type="EMBL" id="JAFNJU010000002">
    <property type="protein sequence ID" value="MBO1264079.1"/>
    <property type="molecule type" value="Genomic_DNA"/>
</dbReference>
<dbReference type="PROSITE" id="PS51186">
    <property type="entry name" value="GNAT"/>
    <property type="match status" value="1"/>
</dbReference>
<dbReference type="AlphaFoldDB" id="A0A939H7U2"/>
<accession>A0A939H7U2</accession>
<dbReference type="Gene3D" id="3.40.630.30">
    <property type="match status" value="1"/>
</dbReference>
<dbReference type="GO" id="GO:0016747">
    <property type="term" value="F:acyltransferase activity, transferring groups other than amino-acyl groups"/>
    <property type="evidence" value="ECO:0007669"/>
    <property type="project" value="InterPro"/>
</dbReference>
<evidence type="ECO:0000259" key="1">
    <source>
        <dbReference type="PROSITE" id="PS51186"/>
    </source>
</evidence>
<dbReference type="InterPro" id="IPR016181">
    <property type="entry name" value="Acyl_CoA_acyltransferase"/>
</dbReference>
<dbReference type="InterPro" id="IPR000182">
    <property type="entry name" value="GNAT_dom"/>
</dbReference>